<feature type="transmembrane region" description="Helical" evidence="2">
    <location>
        <begin position="42"/>
        <end position="62"/>
    </location>
</feature>
<gene>
    <name evidence="3" type="ORF">H310_14903</name>
</gene>
<feature type="region of interest" description="Disordered" evidence="1">
    <location>
        <begin position="201"/>
        <end position="220"/>
    </location>
</feature>
<name>A0A024T8G3_9STRA</name>
<keyword evidence="2" id="KW-0472">Membrane</keyword>
<dbReference type="GeneID" id="20091953"/>
<feature type="region of interest" description="Disordered" evidence="1">
    <location>
        <begin position="69"/>
        <end position="134"/>
    </location>
</feature>
<keyword evidence="2" id="KW-0812">Transmembrane</keyword>
<dbReference type="RefSeq" id="XP_008881089.1">
    <property type="nucleotide sequence ID" value="XM_008882867.1"/>
</dbReference>
<feature type="region of interest" description="Disordered" evidence="1">
    <location>
        <begin position="169"/>
        <end position="188"/>
    </location>
</feature>
<dbReference type="PANTHER" id="PTHR31737:SF2">
    <property type="entry name" value="PROTEIN TOS1"/>
    <property type="match status" value="1"/>
</dbReference>
<protein>
    <submittedName>
        <fullName evidence="3">Uncharacterized protein</fullName>
    </submittedName>
</protein>
<feature type="compositionally biased region" description="Low complexity" evidence="1">
    <location>
        <begin position="120"/>
        <end position="134"/>
    </location>
</feature>
<dbReference type="SUPFAM" id="SSF49870">
    <property type="entry name" value="Osmotin, thaumatin-like protein"/>
    <property type="match status" value="1"/>
</dbReference>
<dbReference type="EMBL" id="KI914054">
    <property type="protein sequence ID" value="ETV90264.1"/>
    <property type="molecule type" value="Genomic_DNA"/>
</dbReference>
<dbReference type="PANTHER" id="PTHR31737">
    <property type="entry name" value="PROTEIN TOS1"/>
    <property type="match status" value="1"/>
</dbReference>
<reference evidence="3" key="1">
    <citation type="submission" date="2013-12" db="EMBL/GenBank/DDBJ databases">
        <title>The Genome Sequence of Aphanomyces invadans NJM9701.</title>
        <authorList>
            <consortium name="The Broad Institute Genomics Platform"/>
            <person name="Russ C."/>
            <person name="Tyler B."/>
            <person name="van West P."/>
            <person name="Dieguez-Uribeondo J."/>
            <person name="Young S.K."/>
            <person name="Zeng Q."/>
            <person name="Gargeya S."/>
            <person name="Fitzgerald M."/>
            <person name="Abouelleil A."/>
            <person name="Alvarado L."/>
            <person name="Chapman S.B."/>
            <person name="Gainer-Dewar J."/>
            <person name="Goldberg J."/>
            <person name="Griggs A."/>
            <person name="Gujja S."/>
            <person name="Hansen M."/>
            <person name="Howarth C."/>
            <person name="Imamovic A."/>
            <person name="Ireland A."/>
            <person name="Larimer J."/>
            <person name="McCowan C."/>
            <person name="Murphy C."/>
            <person name="Pearson M."/>
            <person name="Poon T.W."/>
            <person name="Priest M."/>
            <person name="Roberts A."/>
            <person name="Saif S."/>
            <person name="Shea T."/>
            <person name="Sykes S."/>
            <person name="Wortman J."/>
            <person name="Nusbaum C."/>
            <person name="Birren B."/>
        </authorList>
    </citation>
    <scope>NUCLEOTIDE SEQUENCE [LARGE SCALE GENOMIC DNA]</scope>
    <source>
        <strain evidence="3">NJM9701</strain>
    </source>
</reference>
<dbReference type="STRING" id="157072.A0A024T8G3"/>
<feature type="compositionally biased region" description="Polar residues" evidence="1">
    <location>
        <begin position="85"/>
        <end position="99"/>
    </location>
</feature>
<evidence type="ECO:0000256" key="1">
    <source>
        <dbReference type="SAM" id="MobiDB-lite"/>
    </source>
</evidence>
<accession>A0A024T8G3</accession>
<evidence type="ECO:0000313" key="3">
    <source>
        <dbReference type="EMBL" id="ETV90264.1"/>
    </source>
</evidence>
<organism evidence="3">
    <name type="scientific">Aphanomyces invadans</name>
    <dbReference type="NCBI Taxonomy" id="157072"/>
    <lineage>
        <taxon>Eukaryota</taxon>
        <taxon>Sar</taxon>
        <taxon>Stramenopiles</taxon>
        <taxon>Oomycota</taxon>
        <taxon>Saprolegniomycetes</taxon>
        <taxon>Saprolegniales</taxon>
        <taxon>Verrucalvaceae</taxon>
        <taxon>Aphanomyces</taxon>
    </lineage>
</organism>
<dbReference type="VEuPathDB" id="FungiDB:H310_14903"/>
<proteinExistence type="predicted"/>
<sequence length="384" mass="40321">MVDRASPSDYPHIVLTPTHATTRVDPNDSHEKTCQRHRRHTTAALLATVCALVVGATVAIAVKTLPTTYAPDLNSSDKKDLANSPAISNHATTIPSDNTMWEPLAREPPTSTDAPSATIAPTAKPTQTTWTPATAAATTVPSAIPTWEPLSREIIPTSTVAPSVNVATTTKPTQTTSTPPTTATATTTSAAPITTTTLVPATAAPPTTTTAPRSKPVVATPAPPPLAPPVTKGMATGMFVFQNNCETPVGLYRSHAVIASLAPGESLQLDGTKQVGQMFHFGWDSAGDATLFETTFGADGRFYYDISIIPVRCGASWDFCTGPTSFNLPMTVTVRREGDTNVEAFPTCKSLQCASATCPVAYKVPNDVRTMVCPKQVAMTITAC</sequence>
<dbReference type="OrthoDB" id="79632at2759"/>
<keyword evidence="2" id="KW-1133">Transmembrane helix</keyword>
<evidence type="ECO:0000256" key="2">
    <source>
        <dbReference type="SAM" id="Phobius"/>
    </source>
</evidence>
<dbReference type="InterPro" id="IPR037176">
    <property type="entry name" value="Osmotin/thaumatin-like_sf"/>
</dbReference>
<dbReference type="AlphaFoldDB" id="A0A024T8G3"/>